<dbReference type="AlphaFoldDB" id="A0A0C5V9A9"/>
<dbReference type="PANTHER" id="PTHR42756">
    <property type="entry name" value="TRANSCRIPTIONAL REGULATOR, MARR"/>
    <property type="match status" value="1"/>
</dbReference>
<evidence type="ECO:0000313" key="7">
    <source>
        <dbReference type="Proteomes" id="UP000032266"/>
    </source>
</evidence>
<dbReference type="RefSeq" id="WP_044618097.1">
    <property type="nucleotide sequence ID" value="NZ_CP007142.1"/>
</dbReference>
<dbReference type="STRING" id="1445510.YC6258_03919"/>
<evidence type="ECO:0000256" key="3">
    <source>
        <dbReference type="ARBA" id="ARBA00023163"/>
    </source>
</evidence>
<organism evidence="6 7">
    <name type="scientific">Gynuella sunshinyii YC6258</name>
    <dbReference type="NCBI Taxonomy" id="1445510"/>
    <lineage>
        <taxon>Bacteria</taxon>
        <taxon>Pseudomonadati</taxon>
        <taxon>Pseudomonadota</taxon>
        <taxon>Gammaproteobacteria</taxon>
        <taxon>Oceanospirillales</taxon>
        <taxon>Saccharospirillaceae</taxon>
        <taxon>Gynuella</taxon>
    </lineage>
</organism>
<dbReference type="GO" id="GO:0003677">
    <property type="term" value="F:DNA binding"/>
    <property type="evidence" value="ECO:0007669"/>
    <property type="project" value="UniProtKB-KW"/>
</dbReference>
<dbReference type="EMBL" id="CP007142">
    <property type="protein sequence ID" value="AJQ95955.1"/>
    <property type="molecule type" value="Genomic_DNA"/>
</dbReference>
<protein>
    <submittedName>
        <fullName evidence="6">Transcriptional regulator</fullName>
    </submittedName>
</protein>
<dbReference type="HOGENOM" id="CLU_083287_4_4_6"/>
<accession>A0A0C5V9A9</accession>
<keyword evidence="3" id="KW-0804">Transcription</keyword>
<dbReference type="InterPro" id="IPR000835">
    <property type="entry name" value="HTH_MarR-typ"/>
</dbReference>
<dbReference type="OrthoDB" id="117723at2"/>
<evidence type="ECO:0000256" key="4">
    <source>
        <dbReference type="SAM" id="MobiDB-lite"/>
    </source>
</evidence>
<gene>
    <name evidence="6" type="ORF">YC6258_03919</name>
</gene>
<dbReference type="Gene3D" id="1.10.10.10">
    <property type="entry name" value="Winged helix-like DNA-binding domain superfamily/Winged helix DNA-binding domain"/>
    <property type="match status" value="1"/>
</dbReference>
<dbReference type="KEGG" id="gsn:YC6258_03919"/>
<keyword evidence="2" id="KW-0238">DNA-binding</keyword>
<evidence type="ECO:0000259" key="5">
    <source>
        <dbReference type="PROSITE" id="PS50995"/>
    </source>
</evidence>
<dbReference type="PRINTS" id="PR00598">
    <property type="entry name" value="HTHMARR"/>
</dbReference>
<dbReference type="InterPro" id="IPR036388">
    <property type="entry name" value="WH-like_DNA-bd_sf"/>
</dbReference>
<evidence type="ECO:0000256" key="2">
    <source>
        <dbReference type="ARBA" id="ARBA00023125"/>
    </source>
</evidence>
<evidence type="ECO:0000313" key="6">
    <source>
        <dbReference type="EMBL" id="AJQ95955.1"/>
    </source>
</evidence>
<feature type="region of interest" description="Disordered" evidence="4">
    <location>
        <begin position="1"/>
        <end position="23"/>
    </location>
</feature>
<dbReference type="Pfam" id="PF12802">
    <property type="entry name" value="MarR_2"/>
    <property type="match status" value="1"/>
</dbReference>
<dbReference type="Proteomes" id="UP000032266">
    <property type="component" value="Chromosome"/>
</dbReference>
<proteinExistence type="predicted"/>
<reference evidence="6 7" key="1">
    <citation type="submission" date="2014-01" db="EMBL/GenBank/DDBJ databases">
        <title>Full genme sequencing of cellulolytic bacterium Gynuella sunshinyii YC6258T gen. nov., sp. nov.</title>
        <authorList>
            <person name="Khan H."/>
            <person name="Chung E.J."/>
            <person name="Chung Y.R."/>
        </authorList>
    </citation>
    <scope>NUCLEOTIDE SEQUENCE [LARGE SCALE GENOMIC DNA]</scope>
    <source>
        <strain evidence="6 7">YC6258</strain>
    </source>
</reference>
<evidence type="ECO:0000256" key="1">
    <source>
        <dbReference type="ARBA" id="ARBA00023015"/>
    </source>
</evidence>
<dbReference type="SUPFAM" id="SSF46785">
    <property type="entry name" value="Winged helix' DNA-binding domain"/>
    <property type="match status" value="1"/>
</dbReference>
<sequence length="158" mass="17604">MAPLDDLASTDTNTKDQNSRPSGISYLIGRLDRSLIRHIRTAVSPFGLTTTQYTALSVFAARGQLSNAQFAERTMVSPQAANELMKVMEKNGWIERQPDPSHGRIIQISLTDEGKRLMAQCDAAIAELEHKMLADFSEQEQQILYKQLKALARTLADI</sequence>
<feature type="domain" description="HTH marR-type" evidence="5">
    <location>
        <begin position="21"/>
        <end position="153"/>
    </location>
</feature>
<dbReference type="GO" id="GO:0003700">
    <property type="term" value="F:DNA-binding transcription factor activity"/>
    <property type="evidence" value="ECO:0007669"/>
    <property type="project" value="InterPro"/>
</dbReference>
<keyword evidence="7" id="KW-1185">Reference proteome</keyword>
<dbReference type="SMART" id="SM00347">
    <property type="entry name" value="HTH_MARR"/>
    <property type="match status" value="1"/>
</dbReference>
<dbReference type="PROSITE" id="PS50995">
    <property type="entry name" value="HTH_MARR_2"/>
    <property type="match status" value="1"/>
</dbReference>
<name>A0A0C5V9A9_9GAMM</name>
<dbReference type="PANTHER" id="PTHR42756:SF1">
    <property type="entry name" value="TRANSCRIPTIONAL REPRESSOR OF EMRAB OPERON"/>
    <property type="match status" value="1"/>
</dbReference>
<dbReference type="InterPro" id="IPR036390">
    <property type="entry name" value="WH_DNA-bd_sf"/>
</dbReference>
<keyword evidence="1" id="KW-0805">Transcription regulation</keyword>